<feature type="transmembrane region" description="Helical" evidence="9">
    <location>
        <begin position="388"/>
        <end position="405"/>
    </location>
</feature>
<comment type="caution">
    <text evidence="10">The sequence shown here is derived from an EMBL/GenBank/DDBJ whole genome shotgun (WGS) entry which is preliminary data.</text>
</comment>
<evidence type="ECO:0000256" key="8">
    <source>
        <dbReference type="PIRNR" id="PIRNR005353"/>
    </source>
</evidence>
<feature type="transmembrane region" description="Helical" evidence="9">
    <location>
        <begin position="270"/>
        <end position="293"/>
    </location>
</feature>
<dbReference type="Pfam" id="PF00860">
    <property type="entry name" value="Xan_ur_permease"/>
    <property type="match status" value="1"/>
</dbReference>
<dbReference type="GO" id="GO:0005886">
    <property type="term" value="C:plasma membrane"/>
    <property type="evidence" value="ECO:0007669"/>
    <property type="project" value="UniProtKB-SubCell"/>
</dbReference>
<keyword evidence="3 8" id="KW-0813">Transport</keyword>
<dbReference type="Proteomes" id="UP000191554">
    <property type="component" value="Unassembled WGS sequence"/>
</dbReference>
<organism evidence="10 11">
    <name type="scientific">Ruminiclostridium hungatei</name>
    <name type="common">Clostridium hungatei</name>
    <dbReference type="NCBI Taxonomy" id="48256"/>
    <lineage>
        <taxon>Bacteria</taxon>
        <taxon>Bacillati</taxon>
        <taxon>Bacillota</taxon>
        <taxon>Clostridia</taxon>
        <taxon>Eubacteriales</taxon>
        <taxon>Oscillospiraceae</taxon>
        <taxon>Ruminiclostridium</taxon>
    </lineage>
</organism>
<evidence type="ECO:0000256" key="4">
    <source>
        <dbReference type="ARBA" id="ARBA00022475"/>
    </source>
</evidence>
<dbReference type="PIRSF" id="PIRSF005353">
    <property type="entry name" value="PbuG"/>
    <property type="match status" value="1"/>
</dbReference>
<dbReference type="OrthoDB" id="9808458at2"/>
<evidence type="ECO:0000256" key="3">
    <source>
        <dbReference type="ARBA" id="ARBA00022448"/>
    </source>
</evidence>
<evidence type="ECO:0000256" key="9">
    <source>
        <dbReference type="SAM" id="Phobius"/>
    </source>
</evidence>
<evidence type="ECO:0000256" key="6">
    <source>
        <dbReference type="ARBA" id="ARBA00022989"/>
    </source>
</evidence>
<comment type="subcellular location">
    <subcellularLocation>
        <location evidence="1 8">Cell membrane</location>
        <topology evidence="1 8">Multi-pass membrane protein</topology>
    </subcellularLocation>
</comment>
<feature type="transmembrane region" description="Helical" evidence="9">
    <location>
        <begin position="103"/>
        <end position="121"/>
    </location>
</feature>
<name>A0A1V4SRA7_RUMHU</name>
<dbReference type="RefSeq" id="WP_080062937.1">
    <property type="nucleotide sequence ID" value="NZ_MZGX01000002.1"/>
</dbReference>
<reference evidence="10 11" key="1">
    <citation type="submission" date="2017-03" db="EMBL/GenBank/DDBJ databases">
        <title>Genome sequence of Clostridium hungatei DSM 14427.</title>
        <authorList>
            <person name="Poehlein A."/>
            <person name="Daniel R."/>
        </authorList>
    </citation>
    <scope>NUCLEOTIDE SEQUENCE [LARGE SCALE GENOMIC DNA]</scope>
    <source>
        <strain evidence="10 11">DSM 14427</strain>
    </source>
</reference>
<dbReference type="InterPro" id="IPR026033">
    <property type="entry name" value="Azg-like_bact_archaea"/>
</dbReference>
<keyword evidence="11" id="KW-1185">Reference proteome</keyword>
<comment type="similarity">
    <text evidence="2 8">Belongs to the nucleobase:cation symporter-2 (NCS2) (TC 2.A.40) family. Azg-like subfamily.</text>
</comment>
<dbReference type="InterPro" id="IPR045018">
    <property type="entry name" value="Azg-like"/>
</dbReference>
<proteinExistence type="inferred from homology"/>
<feature type="transmembrane region" description="Helical" evidence="9">
    <location>
        <begin position="53"/>
        <end position="73"/>
    </location>
</feature>
<gene>
    <name evidence="10" type="primary">pbuO</name>
    <name evidence="10" type="ORF">CLHUN_04610</name>
</gene>
<keyword evidence="6 8" id="KW-1133">Transmembrane helix</keyword>
<dbReference type="PANTHER" id="PTHR43337">
    <property type="entry name" value="XANTHINE/URACIL PERMEASE C887.17-RELATED"/>
    <property type="match status" value="1"/>
</dbReference>
<dbReference type="EMBL" id="MZGX01000002">
    <property type="protein sequence ID" value="OPX45986.1"/>
    <property type="molecule type" value="Genomic_DNA"/>
</dbReference>
<feature type="transmembrane region" description="Helical" evidence="9">
    <location>
        <begin position="198"/>
        <end position="215"/>
    </location>
</feature>
<feature type="transmembrane region" description="Helical" evidence="9">
    <location>
        <begin position="133"/>
        <end position="150"/>
    </location>
</feature>
<feature type="transmembrane region" description="Helical" evidence="9">
    <location>
        <begin position="417"/>
        <end position="443"/>
    </location>
</feature>
<evidence type="ECO:0000256" key="2">
    <source>
        <dbReference type="ARBA" id="ARBA00005697"/>
    </source>
</evidence>
<evidence type="ECO:0000313" key="11">
    <source>
        <dbReference type="Proteomes" id="UP000191554"/>
    </source>
</evidence>
<keyword evidence="5 8" id="KW-0812">Transmembrane</keyword>
<protein>
    <submittedName>
        <fullName evidence="10">Guanine/hypoxanthine permease PbuO</fullName>
    </submittedName>
</protein>
<feature type="transmembrane region" description="Helical" evidence="9">
    <location>
        <begin position="21"/>
        <end position="41"/>
    </location>
</feature>
<dbReference type="InterPro" id="IPR006043">
    <property type="entry name" value="NCS2"/>
</dbReference>
<evidence type="ECO:0000256" key="7">
    <source>
        <dbReference type="ARBA" id="ARBA00023136"/>
    </source>
</evidence>
<dbReference type="GO" id="GO:0005345">
    <property type="term" value="F:purine nucleobase transmembrane transporter activity"/>
    <property type="evidence" value="ECO:0007669"/>
    <property type="project" value="TreeGrafter"/>
</dbReference>
<sequence>MSFFEKQFRLRDNGTNVRTEFVAGLTTFFTMAYIIFVNPSILGQTGMPKGGVYVATILAAVIGTLVMGLFANVPYAQAPGMGLNAFFTYTVCFALGYDWRQALAMVFICGIINIVITITQVRKSIIKAIPESLQLAISGGIGLFIAYIGFKDAGFLKFTSEAKPGAPLIILGEKADSATVIAGGANVVPAFVNFTSPYAQLALIGLIITVVLMLLKVKGAMLIGILSSTVIGIPMHVTSLSLETPYKVSDITQTAFALDFAGLFSDPKKIAVVIVTILAFSLSDTFDTIGTFIGTGRKSGIFDDKDEAELFAGQGFKSKMDKALFADATATSIGALLGTSNTTTYVESASGIGVGGRTGLTSVFTAIFFAICLVFAPFAGIIPGAATAPALIIVGVLMMSSFAKIKWEEFDEALPAFFATVVMPFSYSISNGIAAGFIFYIAVKICKGRPKEVHPIMYVVTGLFIVNFIVGAVMKL</sequence>
<feature type="transmembrane region" description="Helical" evidence="9">
    <location>
        <begin position="455"/>
        <end position="474"/>
    </location>
</feature>
<dbReference type="STRING" id="48256.CLHUN_04610"/>
<evidence type="ECO:0000256" key="1">
    <source>
        <dbReference type="ARBA" id="ARBA00004651"/>
    </source>
</evidence>
<keyword evidence="7 8" id="KW-0472">Membrane</keyword>
<keyword evidence="4 8" id="KW-1003">Cell membrane</keyword>
<feature type="transmembrane region" description="Helical" evidence="9">
    <location>
        <begin position="222"/>
        <end position="242"/>
    </location>
</feature>
<accession>A0A1V4SRA7</accession>
<dbReference type="AlphaFoldDB" id="A0A1V4SRA7"/>
<evidence type="ECO:0000256" key="5">
    <source>
        <dbReference type="ARBA" id="ARBA00022692"/>
    </source>
</evidence>
<feature type="transmembrane region" description="Helical" evidence="9">
    <location>
        <begin position="80"/>
        <end position="97"/>
    </location>
</feature>
<evidence type="ECO:0000313" key="10">
    <source>
        <dbReference type="EMBL" id="OPX45986.1"/>
    </source>
</evidence>
<dbReference type="PANTHER" id="PTHR43337:SF1">
    <property type="entry name" value="XANTHINE_URACIL PERMEASE C887.17-RELATED"/>
    <property type="match status" value="1"/>
</dbReference>